<dbReference type="EMBL" id="CP039375">
    <property type="protein sequence ID" value="QCD66807.1"/>
    <property type="molecule type" value="Genomic_DNA"/>
</dbReference>
<dbReference type="OMA" id="CLAPFFD"/>
<sequence>MPTTEQPGGVRARLFVRETLPTPATQSSQRTIARLERLTSTGLLDDYSVTSWDKRLPVDGENAPEQRRRYNEFSDWARSNGARLTPFFDTRECYSMETGEKRTELVFPAICLALYENGDLRTVAPHAAGSETESVADCLDRLAEQSSDEPVRRTIVTAD</sequence>
<dbReference type="InterPro" id="IPR046783">
    <property type="entry name" value="HTH_63"/>
</dbReference>
<reference evidence="2 3" key="2">
    <citation type="submission" date="2019-04" db="EMBL/GenBank/DDBJ databases">
        <authorList>
            <person name="Yang S."/>
            <person name="Wei W."/>
        </authorList>
    </citation>
    <scope>NUCLEOTIDE SEQUENCE [LARGE SCALE GENOMIC DNA]</scope>
    <source>
        <strain evidence="3">ZP60</strain>
    </source>
</reference>
<dbReference type="KEGG" id="halz:E5139_14570"/>
<organism evidence="2 3">
    <name type="scientific">Halomicrobium mukohataei</name>
    <dbReference type="NCBI Taxonomy" id="57705"/>
    <lineage>
        <taxon>Archaea</taxon>
        <taxon>Methanobacteriati</taxon>
        <taxon>Methanobacteriota</taxon>
        <taxon>Stenosarchaea group</taxon>
        <taxon>Halobacteria</taxon>
        <taxon>Halobacteriales</taxon>
        <taxon>Haloarculaceae</taxon>
        <taxon>Halomicrobium</taxon>
    </lineage>
</organism>
<dbReference type="AlphaFoldDB" id="A0A4D6KGD0"/>
<reference evidence="2 3" key="1">
    <citation type="submission" date="2019-04" db="EMBL/GenBank/DDBJ databases">
        <title>Complete genome sequence of Arthrobacter sp. ZXY-2 associated with effective atrazine degradation and salt adaptation.</title>
        <authorList>
            <person name="Zhao X."/>
        </authorList>
    </citation>
    <scope>NUCLEOTIDE SEQUENCE [LARGE SCALE GENOMIC DNA]</scope>
    <source>
        <strain evidence="3">ZP60</strain>
    </source>
</reference>
<evidence type="ECO:0000256" key="1">
    <source>
        <dbReference type="SAM" id="MobiDB-lite"/>
    </source>
</evidence>
<feature type="region of interest" description="Disordered" evidence="1">
    <location>
        <begin position="1"/>
        <end position="28"/>
    </location>
</feature>
<proteinExistence type="predicted"/>
<evidence type="ECO:0000313" key="3">
    <source>
        <dbReference type="Proteomes" id="UP000297053"/>
    </source>
</evidence>
<name>A0A4D6KGD0_9EURY</name>
<gene>
    <name evidence="2" type="ORF">E5139_14570</name>
</gene>
<protein>
    <submittedName>
        <fullName evidence="2">Uncharacterized protein</fullName>
    </submittedName>
</protein>
<dbReference type="RefSeq" id="WP_015763240.1">
    <property type="nucleotide sequence ID" value="NZ_CP039375.1"/>
</dbReference>
<dbReference type="Pfam" id="PF20575">
    <property type="entry name" value="HTH_63"/>
    <property type="match status" value="1"/>
</dbReference>
<dbReference type="GeneID" id="42180188"/>
<dbReference type="Proteomes" id="UP000297053">
    <property type="component" value="Chromosome"/>
</dbReference>
<evidence type="ECO:0000313" key="2">
    <source>
        <dbReference type="EMBL" id="QCD66807.1"/>
    </source>
</evidence>
<accession>A0A4D6KGD0</accession>